<reference evidence="7" key="1">
    <citation type="submission" date="2025-08" db="UniProtKB">
        <authorList>
            <consortium name="Ensembl"/>
        </authorList>
    </citation>
    <scope>IDENTIFICATION</scope>
</reference>
<dbReference type="Gene3D" id="3.40.50.720">
    <property type="entry name" value="NAD(P)-binding Rossmann-like Domain"/>
    <property type="match status" value="1"/>
</dbReference>
<dbReference type="GO" id="GO:0016491">
    <property type="term" value="F:oxidoreductase activity"/>
    <property type="evidence" value="ECO:0007669"/>
    <property type="project" value="UniProtKB-KW"/>
</dbReference>
<evidence type="ECO:0000256" key="5">
    <source>
        <dbReference type="ARBA" id="ARBA00023128"/>
    </source>
</evidence>
<gene>
    <name evidence="7" type="primary">RTN4IP1</name>
</gene>
<comment type="subcellular location">
    <subcellularLocation>
        <location evidence="1">Mitochondrion</location>
    </subcellularLocation>
</comment>
<dbReference type="InterPro" id="IPR020843">
    <property type="entry name" value="ER"/>
</dbReference>
<keyword evidence="4" id="KW-0560">Oxidoreductase</keyword>
<feature type="domain" description="Enoyl reductase (ER)" evidence="6">
    <location>
        <begin position="54"/>
        <end position="370"/>
    </location>
</feature>
<dbReference type="SMART" id="SM00829">
    <property type="entry name" value="PKS_ER"/>
    <property type="match status" value="1"/>
</dbReference>
<dbReference type="SUPFAM" id="SSF51735">
    <property type="entry name" value="NAD(P)-binding Rossmann-fold domains"/>
    <property type="match status" value="1"/>
</dbReference>
<dbReference type="Proteomes" id="UP000694580">
    <property type="component" value="Unplaced"/>
</dbReference>
<dbReference type="FunFam" id="3.40.50.720:FF:000147">
    <property type="entry name" value="Reticulon-4-interacting protein 1 homolog, mitochondrial"/>
    <property type="match status" value="1"/>
</dbReference>
<keyword evidence="5" id="KW-0496">Mitochondrion</keyword>
<organism evidence="7 8">
    <name type="scientific">Denticeps clupeoides</name>
    <name type="common">denticle herring</name>
    <dbReference type="NCBI Taxonomy" id="299321"/>
    <lineage>
        <taxon>Eukaryota</taxon>
        <taxon>Metazoa</taxon>
        <taxon>Chordata</taxon>
        <taxon>Craniata</taxon>
        <taxon>Vertebrata</taxon>
        <taxon>Euteleostomi</taxon>
        <taxon>Actinopterygii</taxon>
        <taxon>Neopterygii</taxon>
        <taxon>Teleostei</taxon>
        <taxon>Clupei</taxon>
        <taxon>Clupeiformes</taxon>
        <taxon>Denticipitoidei</taxon>
        <taxon>Denticipitidae</taxon>
        <taxon>Denticeps</taxon>
    </lineage>
</organism>
<evidence type="ECO:0000256" key="3">
    <source>
        <dbReference type="ARBA" id="ARBA00022946"/>
    </source>
</evidence>
<dbReference type="SUPFAM" id="SSF50129">
    <property type="entry name" value="GroES-like"/>
    <property type="match status" value="1"/>
</dbReference>
<evidence type="ECO:0000256" key="4">
    <source>
        <dbReference type="ARBA" id="ARBA00023002"/>
    </source>
</evidence>
<proteinExistence type="inferred from homology"/>
<dbReference type="Pfam" id="PF13602">
    <property type="entry name" value="ADH_zinc_N_2"/>
    <property type="match status" value="1"/>
</dbReference>
<sequence>LSALDTCKLARRRSVSCTGALLLRRTGFPGHPRPFSGSAARRAVMPAWVIDRYGTNEVLRFTKNAPFPVIQYPNEVTVKVHAAALKPHRHVSMRGEFITDPLNLNQAGSEFPLILGRDVSGVIMECGLDVALLSNLEMSVAAIPPWKNRAVWLSLWVSHKPKSLSHPEAAALPYTASTAWSAVVNTGGLNKDNCAKKRQVVLILGASGGVGTFAVQLVKAWGGHVTATCSGAAERLVRELGADAVVDYGTGPIQNQLSSERFDLILDNVGGETERWALALLKPWSGAKYVTLVTPFLRNTDTLGIADGMFQTGVTVATKALKVVRGMPSSCLCLCASQVRPVVEAHYSFAQVPDAFLKVEGGHARGKTVIDIISDEHECV</sequence>
<comment type="similarity">
    <text evidence="2">Belongs to the zinc-containing alcohol dehydrogenase family. Quinone oxidoreductase subfamily.</text>
</comment>
<dbReference type="PANTHER" id="PTHR11695">
    <property type="entry name" value="ALCOHOL DEHYDROGENASE RELATED"/>
    <property type="match status" value="1"/>
</dbReference>
<keyword evidence="3" id="KW-0809">Transit peptide</keyword>
<dbReference type="GeneTree" id="ENSGT00880000138028"/>
<dbReference type="Ensembl" id="ENSDCDT00010034589.1">
    <property type="protein sequence ID" value="ENSDCDP00010028046.1"/>
    <property type="gene ID" value="ENSDCDG00010017634.1"/>
</dbReference>
<dbReference type="PANTHER" id="PTHR11695:SF294">
    <property type="entry name" value="RETICULON-4-INTERACTING PROTEIN 1, MITOCHONDRIAL"/>
    <property type="match status" value="1"/>
</dbReference>
<evidence type="ECO:0000256" key="2">
    <source>
        <dbReference type="ARBA" id="ARBA00010371"/>
    </source>
</evidence>
<dbReference type="InterPro" id="IPR011032">
    <property type="entry name" value="GroES-like_sf"/>
</dbReference>
<evidence type="ECO:0000259" key="6">
    <source>
        <dbReference type="SMART" id="SM00829"/>
    </source>
</evidence>
<dbReference type="InterPro" id="IPR036291">
    <property type="entry name" value="NAD(P)-bd_dom_sf"/>
</dbReference>
<dbReference type="Gene3D" id="3.90.180.10">
    <property type="entry name" value="Medium-chain alcohol dehydrogenases, catalytic domain"/>
    <property type="match status" value="1"/>
</dbReference>
<evidence type="ECO:0000313" key="7">
    <source>
        <dbReference type="Ensembl" id="ENSDCDP00010028046.1"/>
    </source>
</evidence>
<reference evidence="7" key="2">
    <citation type="submission" date="2025-09" db="UniProtKB">
        <authorList>
            <consortium name="Ensembl"/>
        </authorList>
    </citation>
    <scope>IDENTIFICATION</scope>
</reference>
<dbReference type="InterPro" id="IPR050700">
    <property type="entry name" value="YIM1/Zinc_Alcohol_DH_Fams"/>
</dbReference>
<protein>
    <recommendedName>
        <fullName evidence="6">Enoyl reductase (ER) domain-containing protein</fullName>
    </recommendedName>
</protein>
<evidence type="ECO:0000313" key="8">
    <source>
        <dbReference type="Proteomes" id="UP000694580"/>
    </source>
</evidence>
<dbReference type="AlphaFoldDB" id="A0AAY4C660"/>
<dbReference type="GO" id="GO:0005739">
    <property type="term" value="C:mitochondrion"/>
    <property type="evidence" value="ECO:0007669"/>
    <property type="project" value="UniProtKB-SubCell"/>
</dbReference>
<accession>A0AAY4C660</accession>
<evidence type="ECO:0000256" key="1">
    <source>
        <dbReference type="ARBA" id="ARBA00004173"/>
    </source>
</evidence>
<name>A0AAY4C660_9TELE</name>
<keyword evidence="8" id="KW-1185">Reference proteome</keyword>